<accession>A0A3B0XPV8</accession>
<reference evidence="1" key="1">
    <citation type="submission" date="2018-06" db="EMBL/GenBank/DDBJ databases">
        <authorList>
            <person name="Zhirakovskaya E."/>
        </authorList>
    </citation>
    <scope>NUCLEOTIDE SEQUENCE</scope>
</reference>
<dbReference type="AlphaFoldDB" id="A0A3B0XPV8"/>
<name>A0A3B0XPV8_9ZZZZ</name>
<proteinExistence type="predicted"/>
<dbReference type="EMBL" id="UOFH01000310">
    <property type="protein sequence ID" value="VAW65277.1"/>
    <property type="molecule type" value="Genomic_DNA"/>
</dbReference>
<evidence type="ECO:0000313" key="1">
    <source>
        <dbReference type="EMBL" id="VAW65277.1"/>
    </source>
</evidence>
<sequence length="128" mass="15149">MKKNIPKYQTSINEFRVELKKHNKPYFILNELPENKVQVQFEGKMRGESVVWNACFQTIEAYAKTHTVAEDPKQFINIEIEDKVYKIQVALNLKQFDQAAVERTIIMVRKYKRLQLGKHEYGARSKTE</sequence>
<organism evidence="1">
    <name type="scientific">hydrothermal vent metagenome</name>
    <dbReference type="NCBI Taxonomy" id="652676"/>
    <lineage>
        <taxon>unclassified sequences</taxon>
        <taxon>metagenomes</taxon>
        <taxon>ecological metagenomes</taxon>
    </lineage>
</organism>
<gene>
    <name evidence="1" type="ORF">MNBD_GAMMA08-3001</name>
</gene>
<protein>
    <submittedName>
        <fullName evidence="1">Uncharacterized protein</fullName>
    </submittedName>
</protein>